<dbReference type="PRINTS" id="PR00702">
    <property type="entry name" value="ACRIFLAVINRP"/>
</dbReference>
<dbReference type="PANTHER" id="PTHR32063:SF0">
    <property type="entry name" value="SWARMING MOTILITY PROTEIN SWRC"/>
    <property type="match status" value="1"/>
</dbReference>
<name>A0A0E2HAH2_9FIRM</name>
<reference evidence="2 3" key="1">
    <citation type="submission" date="2013-01" db="EMBL/GenBank/DDBJ databases">
        <title>The Genome Sequence of Clostridium clostridioforme 90A8.</title>
        <authorList>
            <consortium name="The Broad Institute Genome Sequencing Platform"/>
            <person name="Earl A."/>
            <person name="Ward D."/>
            <person name="Feldgarden M."/>
            <person name="Gevers D."/>
            <person name="Courvalin P."/>
            <person name="Lambert T."/>
            <person name="Walker B."/>
            <person name="Young S.K."/>
            <person name="Zeng Q."/>
            <person name="Gargeya S."/>
            <person name="Fitzgerald M."/>
            <person name="Haas B."/>
            <person name="Abouelleil A."/>
            <person name="Alvarado L."/>
            <person name="Arachchi H.M."/>
            <person name="Berlin A.M."/>
            <person name="Chapman S.B."/>
            <person name="Dewar J."/>
            <person name="Goldberg J."/>
            <person name="Griggs A."/>
            <person name="Gujja S."/>
            <person name="Hansen M."/>
            <person name="Howarth C."/>
            <person name="Imamovic A."/>
            <person name="Larimer J."/>
            <person name="McCowan C."/>
            <person name="Murphy C."/>
            <person name="Neiman D."/>
            <person name="Pearson M."/>
            <person name="Priest M."/>
            <person name="Roberts A."/>
            <person name="Saif S."/>
            <person name="Shea T."/>
            <person name="Sisk P."/>
            <person name="Sykes S."/>
            <person name="Wortman J."/>
            <person name="Nusbaum C."/>
            <person name="Birren B."/>
        </authorList>
    </citation>
    <scope>NUCLEOTIDE SEQUENCE [LARGE SCALE GENOMIC DNA]</scope>
    <source>
        <strain evidence="2 3">90A8</strain>
    </source>
</reference>
<dbReference type="Gene3D" id="3.30.70.1430">
    <property type="entry name" value="Multidrug efflux transporter AcrB pore domain"/>
    <property type="match status" value="2"/>
</dbReference>
<feature type="transmembrane region" description="Helical" evidence="1">
    <location>
        <begin position="459"/>
        <end position="485"/>
    </location>
</feature>
<feature type="transmembrane region" description="Helical" evidence="1">
    <location>
        <begin position="12"/>
        <end position="31"/>
    </location>
</feature>
<dbReference type="SUPFAM" id="SSF82714">
    <property type="entry name" value="Multidrug efflux transporter AcrB TolC docking domain, DN and DC subdomains"/>
    <property type="match status" value="2"/>
</dbReference>
<dbReference type="Gene3D" id="1.20.1640.10">
    <property type="entry name" value="Multidrug efflux transporter AcrB transmembrane domain"/>
    <property type="match status" value="2"/>
</dbReference>
<evidence type="ECO:0008006" key="4">
    <source>
        <dbReference type="Google" id="ProtNLM"/>
    </source>
</evidence>
<dbReference type="Proteomes" id="UP000013085">
    <property type="component" value="Unassembled WGS sequence"/>
</dbReference>
<gene>
    <name evidence="2" type="ORF">HMPREF1090_02354</name>
</gene>
<feature type="transmembrane region" description="Helical" evidence="1">
    <location>
        <begin position="427"/>
        <end position="447"/>
    </location>
</feature>
<feature type="transmembrane region" description="Helical" evidence="1">
    <location>
        <begin position="331"/>
        <end position="350"/>
    </location>
</feature>
<dbReference type="HOGENOM" id="CLU_002755_1_2_9"/>
<sequence length="1016" mass="109659">MVNITKFAVRRPITIVLCLITIAYFGVQSLLGTKLELTPEMEMPMLVIATVYAGASPEDVNDLITVKQEDAISALDGVDTVQSYSQENVAVVLIQYEYGTNMDTAYIDLKKAIDGIRSDMPDDIEEPNIMELDMNSQPVVTLAVSGAVDGNLYTYVDEKLVPEFEKLSSVGEVSISGGQKEYARIELIPEKLEQYHLSISTVAQLVGAADFTIPAGDINVGKQKLDVSVGNDYESTESLKNVAIPLSGGDIIHLSDVAEVYDALEEEDSIGRYNGQDIISLGIKKQQSSTAIEVSKQVLSEMDKLQEANPGISITVVNDSSETIMESISNVVQTMIMAIILSMIILWLFYGDIRASVIVGTSIPISVVLALICMSAMGFSLNVISLTSLVLGVGMMVDNSINVLDGCFRAKEKLNFYDAAIEGSRTMIGSITGGTVTTCVVFLPLALLSGMSGQLFKQLGYTIVFCLTASLFSAVTIVPLCYLQWHPKENGGALANRGIKSMQAWYRSHMPSIIPRTKTVFAVSIGLLAAALLMASQLDLDLMTSVDEGIVQVTIKTKPGLSVAAVNEAVADLEELAGNDENVDHYLLTYGSSGLSISGGSDVTLDAYLKDGSKLSTDQVIEKWRHETQYYKDCSVSIKQGSTMSSGALSSGDEIEVDLQSTDYDALKAASDQLVEGLREREDVMQVHSSIENAAPVVKVEVDPVKAQAEGLTPASIGSVIYSSLSGVKASAIRVNGEDVDVKVEFAPDRYDSIDKLQGMMITTASGTTLPLEDLADIYYQDSPQQIERKDKQYQVAITMQPQAEYKKTAEKDVKAFVNEWKLPENVSPATNSMDEMMGEELGALGGALVTGVFLIFIVMGIQFESPKYSLMVMVTIPFSLIGSFGLLYLTGSPISMVSMLGFLMLVGTVVNNGILYVDTVNQMLVSVPLMEALVEAGAIRMRPILMTTLTTVISMIPNALAYGRAGKMMQGLALVNIGGLMASMVLTLILLPTFYKVVYQLGRKRIGGEGEPSYD</sequence>
<dbReference type="GO" id="GO:0005886">
    <property type="term" value="C:plasma membrane"/>
    <property type="evidence" value="ECO:0007669"/>
    <property type="project" value="TreeGrafter"/>
</dbReference>
<proteinExistence type="predicted"/>
<dbReference type="PANTHER" id="PTHR32063">
    <property type="match status" value="1"/>
</dbReference>
<dbReference type="RefSeq" id="WP_002595778.1">
    <property type="nucleotide sequence ID" value="NZ_KB851020.1"/>
</dbReference>
<dbReference type="Pfam" id="PF00873">
    <property type="entry name" value="ACR_tran"/>
    <property type="match status" value="1"/>
</dbReference>
<evidence type="ECO:0000256" key="1">
    <source>
        <dbReference type="SAM" id="Phobius"/>
    </source>
</evidence>
<keyword evidence="1" id="KW-0472">Membrane</keyword>
<dbReference type="GeneID" id="57963142"/>
<dbReference type="Gene3D" id="3.30.2090.10">
    <property type="entry name" value="Multidrug efflux transporter AcrB TolC docking domain, DN and DC subdomains"/>
    <property type="match status" value="2"/>
</dbReference>
<feature type="transmembrane region" description="Helical" evidence="1">
    <location>
        <begin position="938"/>
        <end position="961"/>
    </location>
</feature>
<feature type="transmembrane region" description="Helical" evidence="1">
    <location>
        <begin position="842"/>
        <end position="863"/>
    </location>
</feature>
<feature type="transmembrane region" description="Helical" evidence="1">
    <location>
        <begin position="897"/>
        <end position="918"/>
    </location>
</feature>
<keyword evidence="1" id="KW-0812">Transmembrane</keyword>
<dbReference type="Gene3D" id="3.30.70.1440">
    <property type="entry name" value="Multidrug efflux transporter AcrB pore domain"/>
    <property type="match status" value="1"/>
</dbReference>
<evidence type="ECO:0000313" key="3">
    <source>
        <dbReference type="Proteomes" id="UP000013085"/>
    </source>
</evidence>
<dbReference type="SUPFAM" id="SSF82693">
    <property type="entry name" value="Multidrug efflux transporter AcrB pore domain, PN1, PN2, PC1 and PC2 subdomains"/>
    <property type="match status" value="2"/>
</dbReference>
<dbReference type="PATRIC" id="fig|999408.3.peg.2533"/>
<protein>
    <recommendedName>
        <fullName evidence="4">Acriflavin resistance protein</fullName>
    </recommendedName>
</protein>
<dbReference type="AlphaFoldDB" id="A0A0E2HAH2"/>
<feature type="transmembrane region" description="Helical" evidence="1">
    <location>
        <begin position="973"/>
        <end position="996"/>
    </location>
</feature>
<dbReference type="InterPro" id="IPR001036">
    <property type="entry name" value="Acrflvin-R"/>
</dbReference>
<dbReference type="Gene3D" id="3.30.70.1320">
    <property type="entry name" value="Multidrug efflux transporter AcrB pore domain like"/>
    <property type="match status" value="1"/>
</dbReference>
<comment type="caution">
    <text evidence="2">The sequence shown here is derived from an EMBL/GenBank/DDBJ whole genome shotgun (WGS) entry which is preliminary data.</text>
</comment>
<evidence type="ECO:0000313" key="2">
    <source>
        <dbReference type="EMBL" id="ENZ14062.1"/>
    </source>
</evidence>
<dbReference type="GO" id="GO:0042910">
    <property type="term" value="F:xenobiotic transmembrane transporter activity"/>
    <property type="evidence" value="ECO:0007669"/>
    <property type="project" value="TreeGrafter"/>
</dbReference>
<feature type="transmembrane region" description="Helical" evidence="1">
    <location>
        <begin position="869"/>
        <end position="890"/>
    </location>
</feature>
<keyword evidence="1" id="KW-1133">Transmembrane helix</keyword>
<dbReference type="EMBL" id="AGYR01000026">
    <property type="protein sequence ID" value="ENZ14062.1"/>
    <property type="molecule type" value="Genomic_DNA"/>
</dbReference>
<dbReference type="SUPFAM" id="SSF82866">
    <property type="entry name" value="Multidrug efflux transporter AcrB transmembrane domain"/>
    <property type="match status" value="2"/>
</dbReference>
<accession>A0A0E2HAH2</accession>
<feature type="transmembrane region" description="Helical" evidence="1">
    <location>
        <begin position="519"/>
        <end position="535"/>
    </location>
</feature>
<feature type="transmembrane region" description="Helical" evidence="1">
    <location>
        <begin position="357"/>
        <end position="381"/>
    </location>
</feature>
<dbReference type="InterPro" id="IPR027463">
    <property type="entry name" value="AcrB_DN_DC_subdom"/>
</dbReference>
<organism evidence="2 3">
    <name type="scientific">[Clostridium] clostridioforme 90A8</name>
    <dbReference type="NCBI Taxonomy" id="999408"/>
    <lineage>
        <taxon>Bacteria</taxon>
        <taxon>Bacillati</taxon>
        <taxon>Bacillota</taxon>
        <taxon>Clostridia</taxon>
        <taxon>Lachnospirales</taxon>
        <taxon>Lachnospiraceae</taxon>
        <taxon>Enterocloster</taxon>
    </lineage>
</organism>